<evidence type="ECO:0000313" key="3">
    <source>
        <dbReference type="Proteomes" id="UP000276133"/>
    </source>
</evidence>
<accession>A0A3M7PAI5</accession>
<dbReference type="AlphaFoldDB" id="A0A3M7PAI5"/>
<proteinExistence type="predicted"/>
<dbReference type="Proteomes" id="UP000276133">
    <property type="component" value="Unassembled WGS sequence"/>
</dbReference>
<protein>
    <submittedName>
        <fullName evidence="2">Uncharacterized protein</fullName>
    </submittedName>
</protein>
<name>A0A3M7PAI5_BRAPC</name>
<keyword evidence="3" id="KW-1185">Reference proteome</keyword>
<feature type="transmembrane region" description="Helical" evidence="1">
    <location>
        <begin position="20"/>
        <end position="37"/>
    </location>
</feature>
<keyword evidence="1" id="KW-1133">Transmembrane helix</keyword>
<evidence type="ECO:0000313" key="2">
    <source>
        <dbReference type="EMBL" id="RMZ96043.1"/>
    </source>
</evidence>
<keyword evidence="1" id="KW-0812">Transmembrane</keyword>
<organism evidence="2 3">
    <name type="scientific">Brachionus plicatilis</name>
    <name type="common">Marine rotifer</name>
    <name type="synonym">Brachionus muelleri</name>
    <dbReference type="NCBI Taxonomy" id="10195"/>
    <lineage>
        <taxon>Eukaryota</taxon>
        <taxon>Metazoa</taxon>
        <taxon>Spiralia</taxon>
        <taxon>Gnathifera</taxon>
        <taxon>Rotifera</taxon>
        <taxon>Eurotatoria</taxon>
        <taxon>Monogononta</taxon>
        <taxon>Pseudotrocha</taxon>
        <taxon>Ploima</taxon>
        <taxon>Brachionidae</taxon>
        <taxon>Brachionus</taxon>
    </lineage>
</organism>
<keyword evidence="1" id="KW-0472">Membrane</keyword>
<reference evidence="2 3" key="1">
    <citation type="journal article" date="2018" name="Sci. Rep.">
        <title>Genomic signatures of local adaptation to the degree of environmental predictability in rotifers.</title>
        <authorList>
            <person name="Franch-Gras L."/>
            <person name="Hahn C."/>
            <person name="Garcia-Roger E.M."/>
            <person name="Carmona M.J."/>
            <person name="Serra M."/>
            <person name="Gomez A."/>
        </authorList>
    </citation>
    <scope>NUCLEOTIDE SEQUENCE [LARGE SCALE GENOMIC DNA]</scope>
    <source>
        <strain evidence="2">HYR1</strain>
    </source>
</reference>
<comment type="caution">
    <text evidence="2">The sequence shown here is derived from an EMBL/GenBank/DDBJ whole genome shotgun (WGS) entry which is preliminary data.</text>
</comment>
<sequence length="86" mass="9912">MGQMTPILLILHSKHLKSHLTPFGASSFFFLVLLVLIKNKISLKSRSVLSSFDFLTIEENASLKTENKLTNRLRKIEHNFDLKKNE</sequence>
<dbReference type="EMBL" id="REGN01012313">
    <property type="protein sequence ID" value="RMZ96043.1"/>
    <property type="molecule type" value="Genomic_DNA"/>
</dbReference>
<evidence type="ECO:0000256" key="1">
    <source>
        <dbReference type="SAM" id="Phobius"/>
    </source>
</evidence>
<gene>
    <name evidence="2" type="ORF">BpHYR1_029384</name>
</gene>